<comment type="caution">
    <text evidence="2">The sequence shown here is derived from an EMBL/GenBank/DDBJ whole genome shotgun (WGS) entry which is preliminary data.</text>
</comment>
<keyword evidence="1" id="KW-1133">Transmembrane helix</keyword>
<dbReference type="eggNOG" id="ENOG5032RAH">
    <property type="taxonomic scope" value="Bacteria"/>
</dbReference>
<reference evidence="2 3" key="1">
    <citation type="submission" date="2014-09" db="EMBL/GenBank/DDBJ databases">
        <title>Genome sequencing and annotation of Bacillus Okhensis strain Kh10-101T.</title>
        <authorList>
            <person name="Prakash J.S."/>
        </authorList>
    </citation>
    <scope>NUCLEOTIDE SEQUENCE [LARGE SCALE GENOMIC DNA]</scope>
    <source>
        <strain evidence="3">Kh10-101T</strain>
    </source>
</reference>
<feature type="transmembrane region" description="Helical" evidence="1">
    <location>
        <begin position="105"/>
        <end position="123"/>
    </location>
</feature>
<dbReference type="NCBIfam" id="TIGR02893">
    <property type="entry name" value="spore_yabQ"/>
    <property type="match status" value="1"/>
</dbReference>
<feature type="transmembrane region" description="Helical" evidence="1">
    <location>
        <begin position="39"/>
        <end position="60"/>
    </location>
</feature>
<evidence type="ECO:0000313" key="3">
    <source>
        <dbReference type="Proteomes" id="UP000030832"/>
    </source>
</evidence>
<keyword evidence="2" id="KW-0167">Capsid protein</keyword>
<name>A0A0B0IBW1_9BACI</name>
<keyword evidence="1" id="KW-0812">Transmembrane</keyword>
<accession>A0A0B0IBW1</accession>
<dbReference type="STRING" id="333138.LQ50_22005"/>
<keyword evidence="3" id="KW-1185">Reference proteome</keyword>
<feature type="transmembrane region" description="Helical" evidence="1">
    <location>
        <begin position="6"/>
        <end position="27"/>
    </location>
</feature>
<evidence type="ECO:0000313" key="2">
    <source>
        <dbReference type="EMBL" id="KHF38327.1"/>
    </source>
</evidence>
<gene>
    <name evidence="2" type="ORF">LQ50_22005</name>
</gene>
<dbReference type="OrthoDB" id="1653819at2"/>
<organism evidence="2 3">
    <name type="scientific">Halalkalibacter okhensis</name>
    <dbReference type="NCBI Taxonomy" id="333138"/>
    <lineage>
        <taxon>Bacteria</taxon>
        <taxon>Bacillati</taxon>
        <taxon>Bacillota</taxon>
        <taxon>Bacilli</taxon>
        <taxon>Bacillales</taxon>
        <taxon>Bacillaceae</taxon>
        <taxon>Halalkalibacter</taxon>
    </lineage>
</organism>
<evidence type="ECO:0000256" key="1">
    <source>
        <dbReference type="SAM" id="Phobius"/>
    </source>
</evidence>
<protein>
    <submittedName>
        <fullName evidence="2">Spore coat protein</fullName>
    </submittedName>
</protein>
<dbReference type="Proteomes" id="UP000030832">
    <property type="component" value="Unassembled WGS sequence"/>
</dbReference>
<keyword evidence="1" id="KW-0472">Membrane</keyword>
<sequence length="195" mass="23109">MTLTVQFYTMLSMAAMGVYIGAAIDTYGRFTRNRKKPSFNWIVACNDILFWLVQALIVFYVLLQSNYGEIRFYIFLALVCGFAAYQALLQTLYRTLLERIIEKIIQLYQITIKLFTILLINPVKYLLKLLYSLCIMVLTTCLTVLLFLLRLIWRPIKWVLLLLYKWTGLHKQVKKLQPILRKIKGFFQSMRKKKE</sequence>
<feature type="transmembrane region" description="Helical" evidence="1">
    <location>
        <begin position="129"/>
        <end position="153"/>
    </location>
</feature>
<dbReference type="EMBL" id="JRJU01000043">
    <property type="protein sequence ID" value="KHF38327.1"/>
    <property type="molecule type" value="Genomic_DNA"/>
</dbReference>
<keyword evidence="2" id="KW-0946">Virion</keyword>
<dbReference type="InterPro" id="IPR019074">
    <property type="entry name" value="YabQ"/>
</dbReference>
<dbReference type="AlphaFoldDB" id="A0A0B0IBW1"/>
<dbReference type="Pfam" id="PF09578">
    <property type="entry name" value="Spore_YabQ"/>
    <property type="match status" value="1"/>
</dbReference>
<feature type="transmembrane region" description="Helical" evidence="1">
    <location>
        <begin position="72"/>
        <end position="93"/>
    </location>
</feature>
<proteinExistence type="predicted"/>
<dbReference type="RefSeq" id="WP_034633028.1">
    <property type="nucleotide sequence ID" value="NZ_JRJU01000043.1"/>
</dbReference>